<organism evidence="8 9">
    <name type="scientific">Beta vulgaris subsp. vulgaris</name>
    <name type="common">Beet</name>
    <dbReference type="NCBI Taxonomy" id="3555"/>
    <lineage>
        <taxon>Eukaryota</taxon>
        <taxon>Viridiplantae</taxon>
        <taxon>Streptophyta</taxon>
        <taxon>Embryophyta</taxon>
        <taxon>Tracheophyta</taxon>
        <taxon>Spermatophyta</taxon>
        <taxon>Magnoliopsida</taxon>
        <taxon>eudicotyledons</taxon>
        <taxon>Gunneridae</taxon>
        <taxon>Pentapetalae</taxon>
        <taxon>Caryophyllales</taxon>
        <taxon>Chenopodiaceae</taxon>
        <taxon>Betoideae</taxon>
        <taxon>Beta</taxon>
    </lineage>
</organism>
<dbReference type="OrthoDB" id="10266696at2759"/>
<dbReference type="GO" id="GO:0010227">
    <property type="term" value="P:floral organ abscission"/>
    <property type="evidence" value="ECO:0007669"/>
    <property type="project" value="EnsemblPlants"/>
</dbReference>
<keyword evidence="1" id="KW-0343">GTPase activation</keyword>
<dbReference type="GO" id="GO:0030276">
    <property type="term" value="F:clathrin binding"/>
    <property type="evidence" value="ECO:0007669"/>
    <property type="project" value="EnsemblPlants"/>
</dbReference>
<protein>
    <recommendedName>
        <fullName evidence="7">Arf-GAP domain-containing protein</fullName>
    </recommendedName>
</protein>
<dbReference type="Gramene" id="KMS98348">
    <property type="protein sequence ID" value="KMS98348"/>
    <property type="gene ID" value="BVRB_4g093070"/>
</dbReference>
<proteinExistence type="predicted"/>
<dbReference type="InterPro" id="IPR001164">
    <property type="entry name" value="ArfGAP_dom"/>
</dbReference>
<dbReference type="SUPFAM" id="SSF57863">
    <property type="entry name" value="ArfGap/RecO-like zinc finger"/>
    <property type="match status" value="1"/>
</dbReference>
<evidence type="ECO:0000259" key="7">
    <source>
        <dbReference type="PROSITE" id="PS50115"/>
    </source>
</evidence>
<reference evidence="8 9" key="1">
    <citation type="journal article" date="2014" name="Nature">
        <title>The genome of the recently domesticated crop plant sugar beet (Beta vulgaris).</title>
        <authorList>
            <person name="Dohm J.C."/>
            <person name="Minoche A.E."/>
            <person name="Holtgrawe D."/>
            <person name="Capella-Gutierrez S."/>
            <person name="Zakrzewski F."/>
            <person name="Tafer H."/>
            <person name="Rupp O."/>
            <person name="Sorensen T.R."/>
            <person name="Stracke R."/>
            <person name="Reinhardt R."/>
            <person name="Goesmann A."/>
            <person name="Kraft T."/>
            <person name="Schulz B."/>
            <person name="Stadler P.F."/>
            <person name="Schmidt T."/>
            <person name="Gabaldon T."/>
            <person name="Lehrach H."/>
            <person name="Weisshaar B."/>
            <person name="Himmelbauer H."/>
        </authorList>
    </citation>
    <scope>NUCLEOTIDE SEQUENCE [LARGE SCALE GENOMIC DNA]</scope>
    <source>
        <tissue evidence="8">Taproot</tissue>
    </source>
</reference>
<dbReference type="KEGG" id="bvg:104907225"/>
<dbReference type="FunFam" id="1.10.220.150:FF:000009">
    <property type="entry name" value="stromal membrane-associated protein 1 isoform X1"/>
    <property type="match status" value="1"/>
</dbReference>
<dbReference type="GO" id="GO:0030136">
    <property type="term" value="C:clathrin-coated vesicle"/>
    <property type="evidence" value="ECO:0007669"/>
    <property type="project" value="EnsemblPlants"/>
</dbReference>
<dbReference type="GO" id="GO:0035652">
    <property type="term" value="P:clathrin-coated vesicle cargo loading"/>
    <property type="evidence" value="ECO:0007669"/>
    <property type="project" value="EnsemblPlants"/>
</dbReference>
<feature type="region of interest" description="Disordered" evidence="6">
    <location>
        <begin position="124"/>
        <end position="196"/>
    </location>
</feature>
<dbReference type="GO" id="GO:0008270">
    <property type="term" value="F:zinc ion binding"/>
    <property type="evidence" value="ECO:0007669"/>
    <property type="project" value="UniProtKB-KW"/>
</dbReference>
<dbReference type="GO" id="GO:0030308">
    <property type="term" value="P:negative regulation of cell growth"/>
    <property type="evidence" value="ECO:0007669"/>
    <property type="project" value="EnsemblPlants"/>
</dbReference>
<dbReference type="Proteomes" id="UP000035740">
    <property type="component" value="Unassembled WGS sequence"/>
</dbReference>
<dbReference type="GO" id="GO:0005096">
    <property type="term" value="F:GTPase activator activity"/>
    <property type="evidence" value="ECO:0007669"/>
    <property type="project" value="UniProtKB-KW"/>
</dbReference>
<evidence type="ECO:0000256" key="1">
    <source>
        <dbReference type="ARBA" id="ARBA00022468"/>
    </source>
</evidence>
<dbReference type="GO" id="GO:0005802">
    <property type="term" value="C:trans-Golgi network"/>
    <property type="evidence" value="ECO:0007669"/>
    <property type="project" value="EnsemblPlants"/>
</dbReference>
<dbReference type="GO" id="GO:0005768">
    <property type="term" value="C:endosome"/>
    <property type="evidence" value="ECO:0007669"/>
    <property type="project" value="EnsemblPlants"/>
</dbReference>
<evidence type="ECO:0000313" key="9">
    <source>
        <dbReference type="Proteomes" id="UP000035740"/>
    </source>
</evidence>
<feature type="compositionally biased region" description="Polar residues" evidence="6">
    <location>
        <begin position="218"/>
        <end position="228"/>
    </location>
</feature>
<keyword evidence="4" id="KW-0862">Zinc</keyword>
<gene>
    <name evidence="8" type="ORF">BVRB_4g093070</name>
</gene>
<name>A0A0J8BE50_BETVV</name>
<keyword evidence="2" id="KW-0479">Metal-binding</keyword>
<keyword evidence="9" id="KW-1185">Reference proteome</keyword>
<dbReference type="PRINTS" id="PR00405">
    <property type="entry name" value="REVINTRACTNG"/>
</dbReference>
<evidence type="ECO:0000256" key="2">
    <source>
        <dbReference type="ARBA" id="ARBA00022723"/>
    </source>
</evidence>
<dbReference type="PROSITE" id="PS50115">
    <property type="entry name" value="ARFGAP"/>
    <property type="match status" value="1"/>
</dbReference>
<dbReference type="PANTHER" id="PTHR46419">
    <property type="entry name" value="ADP-RIBOSYLATION FACTOR GTPASE-ACTIVATING PROTEIN AGD5"/>
    <property type="match status" value="1"/>
</dbReference>
<keyword evidence="3 5" id="KW-0863">Zinc-finger</keyword>
<dbReference type="CDD" id="cd08204">
    <property type="entry name" value="ArfGap"/>
    <property type="match status" value="1"/>
</dbReference>
<evidence type="ECO:0000313" key="8">
    <source>
        <dbReference type="EMBL" id="KMS98348.1"/>
    </source>
</evidence>
<evidence type="ECO:0000256" key="6">
    <source>
        <dbReference type="SAM" id="MobiDB-lite"/>
    </source>
</evidence>
<dbReference type="PANTHER" id="PTHR46419:SF2">
    <property type="entry name" value="ADP-RIBOSYLATION FACTOR GTPASE-ACTIVATING PROTEIN AGD5"/>
    <property type="match status" value="1"/>
</dbReference>
<sequence>MNEKANVTKELNARHRKILEGLLKLPENRECADCKAKGPRWASVNLGIFICMQCSGIHRSLGVHISKVRSATLDTWLPEQVAFIHSMGNERANSYWEAELPPNYDRVGIENFIRAKYDEKRWVSRDERQRSPCGGGEEYVPPHQSKLEERNGHVYTNKHVNVNEERKNTLPPSTRETRSAGRISIPSPPKGIEQAAPAPLPQHEIQKPEAAVQESEMTKQVANPSSAASPPKVDFATDLFNMLSMDDSSEIPSESANNDDNAWAGFQSAAQASTSEKADLKKDVDFGKKSACGIEDLFGDSPASTPPVMQQPQKDVKSDIMSLFEKSNMVSPFAVRQQQLSMLAQQQSLLMAAAAQATNGASKPPANMQQSGLNGTNMPAQNWANLGYQIPGLTMPLAGQNEVEKLVQIGNSQSMHTAGSPPFPAMGFYPMSQAMPANGAAAVEMSNNPAASAATMGTSTQKANDYDFSSLTQGLFSKR</sequence>
<dbReference type="GO" id="GO:0050829">
    <property type="term" value="P:defense response to Gram-negative bacterium"/>
    <property type="evidence" value="ECO:0007669"/>
    <property type="project" value="EnsemblPlants"/>
</dbReference>
<dbReference type="SMART" id="SM00105">
    <property type="entry name" value="ArfGap"/>
    <property type="match status" value="1"/>
</dbReference>
<dbReference type="Gene3D" id="1.10.220.150">
    <property type="entry name" value="Arf GTPase activating protein"/>
    <property type="match status" value="1"/>
</dbReference>
<evidence type="ECO:0000256" key="5">
    <source>
        <dbReference type="PROSITE-ProRule" id="PRU00288"/>
    </source>
</evidence>
<dbReference type="AlphaFoldDB" id="A0A0J8BE50"/>
<feature type="region of interest" description="Disordered" evidence="6">
    <location>
        <begin position="208"/>
        <end position="233"/>
    </location>
</feature>
<dbReference type="InterPro" id="IPR037278">
    <property type="entry name" value="ARFGAP/RecO"/>
</dbReference>
<dbReference type="OMA" id="RSSFEQH"/>
<dbReference type="GO" id="GO:0060866">
    <property type="term" value="P:leaf abscission"/>
    <property type="evidence" value="ECO:0007669"/>
    <property type="project" value="EnsemblPlants"/>
</dbReference>
<accession>A0A0J8BE50</accession>
<feature type="domain" description="Arf-GAP" evidence="7">
    <location>
        <begin position="16"/>
        <end position="130"/>
    </location>
</feature>
<dbReference type="Pfam" id="PF01412">
    <property type="entry name" value="ArfGap"/>
    <property type="match status" value="1"/>
</dbReference>
<dbReference type="EMBL" id="KQ090254">
    <property type="protein sequence ID" value="KMS98348.1"/>
    <property type="molecule type" value="Genomic_DNA"/>
</dbReference>
<evidence type="ECO:0000256" key="3">
    <source>
        <dbReference type="ARBA" id="ARBA00022771"/>
    </source>
</evidence>
<dbReference type="InterPro" id="IPR038508">
    <property type="entry name" value="ArfGAP_dom_sf"/>
</dbReference>
<dbReference type="InterPro" id="IPR044520">
    <property type="entry name" value="ARF_GAP_AGD5/15"/>
</dbReference>
<dbReference type="eggNOG" id="KOG0703">
    <property type="taxonomic scope" value="Eukaryota"/>
</dbReference>
<evidence type="ECO:0000256" key="4">
    <source>
        <dbReference type="ARBA" id="ARBA00022833"/>
    </source>
</evidence>